<name>A0ABD3I2N7_9MARC</name>
<feature type="compositionally biased region" description="Basic and acidic residues" evidence="1">
    <location>
        <begin position="200"/>
        <end position="211"/>
    </location>
</feature>
<organism evidence="2 3">
    <name type="scientific">Riccia sorocarpa</name>
    <dbReference type="NCBI Taxonomy" id="122646"/>
    <lineage>
        <taxon>Eukaryota</taxon>
        <taxon>Viridiplantae</taxon>
        <taxon>Streptophyta</taxon>
        <taxon>Embryophyta</taxon>
        <taxon>Marchantiophyta</taxon>
        <taxon>Marchantiopsida</taxon>
        <taxon>Marchantiidae</taxon>
        <taxon>Marchantiales</taxon>
        <taxon>Ricciaceae</taxon>
        <taxon>Riccia</taxon>
    </lineage>
</organism>
<evidence type="ECO:0000313" key="3">
    <source>
        <dbReference type="Proteomes" id="UP001633002"/>
    </source>
</evidence>
<feature type="region of interest" description="Disordered" evidence="1">
    <location>
        <begin position="601"/>
        <end position="645"/>
    </location>
</feature>
<comment type="caution">
    <text evidence="2">The sequence shown here is derived from an EMBL/GenBank/DDBJ whole genome shotgun (WGS) entry which is preliminary data.</text>
</comment>
<sequence>MPPFCAPAPPCLHNSSDREPDEETEHREIPSRTQVIALLVDALNRAEAAAAAGVQEDHLQLAYQAYASLCYDFPIVSTSGLLALHVSLSPSLVEVREPLFPITRNFTAGLSYLVSTEVRKHGAADGRPQGEGGVAPESTDFDVRDLEARTRHLLNLSASIFLLAPTLRVTVAYKDEGSSLRAFLASYDADTEKQILSDAPLDHEAEREHATSVETTASEGENSSDDAELYEDDDGSDWEPLETESSVARIAEVEEETASTSDGTRLGWDSLMEKVAHITSSVPKEVISASAWEELKLTKHLNNALIGLTMLGKEVGVEVIPMAEIYTGLLADYLTSGCGSSSVAADLAPVISGLLKIASESKGPKALRAFTSQQKTWESLLLTTLAKLCTKVGGFPVGRYSASKEGASRLRASSVFVRNLWESTMTAMKFLHQQLDNAIRTGDSSQVELLLSVMCFVVKYAPGNYDFGSMLVGSGLFRTVLSCFVKVEAGPHMEVMRQFLLITMATSSSAADYAAQVPAFRAVLTSRLFLNNSFTRPYAIIWPLLLQTADNSASPQKHNEHEAGQELVATLNGIVKLVQDEPSVHKQSGFLKALGADTRSTPVSGIQDGDGEKRQSDKTGEHVSLDDDDKSKERRSEEAVGASEADLVASKTKEVLSSVLLLLKKLSALTKGSRGAKLD</sequence>
<proteinExistence type="predicted"/>
<dbReference type="EMBL" id="JBJQOH010000002">
    <property type="protein sequence ID" value="KAL3696779.1"/>
    <property type="molecule type" value="Genomic_DNA"/>
</dbReference>
<gene>
    <name evidence="2" type="ORF">R1sor_010855</name>
</gene>
<feature type="region of interest" description="Disordered" evidence="1">
    <location>
        <begin position="200"/>
        <end position="265"/>
    </location>
</feature>
<feature type="compositionally biased region" description="Acidic residues" evidence="1">
    <location>
        <begin position="222"/>
        <end position="242"/>
    </location>
</feature>
<protein>
    <submittedName>
        <fullName evidence="2">Uncharacterized protein</fullName>
    </submittedName>
</protein>
<keyword evidence="3" id="KW-1185">Reference proteome</keyword>
<feature type="compositionally biased region" description="Polar residues" evidence="1">
    <location>
        <begin position="212"/>
        <end position="221"/>
    </location>
</feature>
<accession>A0ABD3I2N7</accession>
<evidence type="ECO:0000313" key="2">
    <source>
        <dbReference type="EMBL" id="KAL3696779.1"/>
    </source>
</evidence>
<feature type="region of interest" description="Disordered" evidence="1">
    <location>
        <begin position="1"/>
        <end position="29"/>
    </location>
</feature>
<dbReference type="AlphaFoldDB" id="A0ABD3I2N7"/>
<dbReference type="Proteomes" id="UP001633002">
    <property type="component" value="Unassembled WGS sequence"/>
</dbReference>
<feature type="compositionally biased region" description="Basic and acidic residues" evidence="1">
    <location>
        <begin position="610"/>
        <end position="638"/>
    </location>
</feature>
<feature type="compositionally biased region" description="Pro residues" evidence="1">
    <location>
        <begin position="1"/>
        <end position="10"/>
    </location>
</feature>
<reference evidence="2 3" key="1">
    <citation type="submission" date="2024-09" db="EMBL/GenBank/DDBJ databases">
        <title>Chromosome-scale assembly of Riccia sorocarpa.</title>
        <authorList>
            <person name="Paukszto L."/>
        </authorList>
    </citation>
    <scope>NUCLEOTIDE SEQUENCE [LARGE SCALE GENOMIC DNA]</scope>
    <source>
        <strain evidence="2">LP-2024</strain>
        <tissue evidence="2">Aerial parts of the thallus</tissue>
    </source>
</reference>
<evidence type="ECO:0000256" key="1">
    <source>
        <dbReference type="SAM" id="MobiDB-lite"/>
    </source>
</evidence>